<organism evidence="4 5">
    <name type="scientific">Elsinoe australis</name>
    <dbReference type="NCBI Taxonomy" id="40998"/>
    <lineage>
        <taxon>Eukaryota</taxon>
        <taxon>Fungi</taxon>
        <taxon>Dikarya</taxon>
        <taxon>Ascomycota</taxon>
        <taxon>Pezizomycotina</taxon>
        <taxon>Dothideomycetes</taxon>
        <taxon>Dothideomycetidae</taxon>
        <taxon>Myriangiales</taxon>
        <taxon>Elsinoaceae</taxon>
        <taxon>Elsinoe</taxon>
    </lineage>
</organism>
<dbReference type="PANTHER" id="PTHR47706">
    <property type="entry name" value="NMRA-LIKE FAMILY PROTEIN"/>
    <property type="match status" value="1"/>
</dbReference>
<dbReference type="CDD" id="cd05259">
    <property type="entry name" value="PCBER_SDR_a"/>
    <property type="match status" value="1"/>
</dbReference>
<name>A0A4U7ALV7_9PEZI</name>
<dbReference type="EMBL" id="PTQR01000123">
    <property type="protein sequence ID" value="TKX19023.1"/>
    <property type="molecule type" value="Genomic_DNA"/>
</dbReference>
<dbReference type="AlphaFoldDB" id="A0A4U7ALV7"/>
<sequence>MTAYKTVALAGASGSLGAVVLKALLDANFTVTALTRADSTHTFPSSVKVAKVDYDDATSLASALQGQDAFVSTLGYAAMQGQEKLIDAAIASGVKRVLPSEFGANPEVSAVRQLPVFAHKVQVEHYTKEKVKGTSTTYTLVCNNEFLDWDLDHNFGVDVKGKKMEIFDGGNVTFTATPMGFVAKGVVAVLQRPDVTANRVIRLHGTGITQNELLDMIQRYTGKEGWEISHTDTAEREKQGYEILSKEPTNFIGWAIPFLQCSIWAERFGGDFSSNNDNQLLGLKEMTSAEVEEVIRSRV</sequence>
<dbReference type="InterPro" id="IPR051609">
    <property type="entry name" value="NmrA/Isoflavone_reductase-like"/>
</dbReference>
<evidence type="ECO:0000256" key="1">
    <source>
        <dbReference type="ARBA" id="ARBA00022857"/>
    </source>
</evidence>
<dbReference type="SUPFAM" id="SSF51735">
    <property type="entry name" value="NAD(P)-binding Rossmann-fold domains"/>
    <property type="match status" value="1"/>
</dbReference>
<dbReference type="Gene3D" id="3.40.50.720">
    <property type="entry name" value="NAD(P)-binding Rossmann-like Domain"/>
    <property type="match status" value="1"/>
</dbReference>
<dbReference type="InterPro" id="IPR008030">
    <property type="entry name" value="NmrA-like"/>
</dbReference>
<accession>A0A4U7ALV7</accession>
<evidence type="ECO:0000259" key="3">
    <source>
        <dbReference type="Pfam" id="PF05368"/>
    </source>
</evidence>
<keyword evidence="1" id="KW-0521">NADP</keyword>
<proteinExistence type="predicted"/>
<reference evidence="4 5" key="1">
    <citation type="submission" date="2018-02" db="EMBL/GenBank/DDBJ databases">
        <title>Draft genome sequences of Elsinoe sp., causing black scab on jojoba.</title>
        <authorList>
            <person name="Stodart B."/>
            <person name="Jeffress S."/>
            <person name="Ash G."/>
            <person name="Arun Chinnappa K."/>
        </authorList>
    </citation>
    <scope>NUCLEOTIDE SEQUENCE [LARGE SCALE GENOMIC DNA]</scope>
    <source>
        <strain evidence="4 5">Hillstone_2</strain>
    </source>
</reference>
<dbReference type="Proteomes" id="UP000308133">
    <property type="component" value="Unassembled WGS sequence"/>
</dbReference>
<gene>
    <name evidence="4" type="ORF">C1H76_8913</name>
</gene>
<dbReference type="GO" id="GO:0016491">
    <property type="term" value="F:oxidoreductase activity"/>
    <property type="evidence" value="ECO:0007669"/>
    <property type="project" value="UniProtKB-KW"/>
</dbReference>
<protein>
    <recommendedName>
        <fullName evidence="3">NmrA-like domain-containing protein</fullName>
    </recommendedName>
</protein>
<feature type="domain" description="NmrA-like" evidence="3">
    <location>
        <begin position="5"/>
        <end position="224"/>
    </location>
</feature>
<evidence type="ECO:0000313" key="4">
    <source>
        <dbReference type="EMBL" id="TKX19023.1"/>
    </source>
</evidence>
<comment type="caution">
    <text evidence="4">The sequence shown here is derived from an EMBL/GenBank/DDBJ whole genome shotgun (WGS) entry which is preliminary data.</text>
</comment>
<dbReference type="InterPro" id="IPR045312">
    <property type="entry name" value="PCBER-like"/>
</dbReference>
<dbReference type="InterPro" id="IPR036291">
    <property type="entry name" value="NAD(P)-bd_dom_sf"/>
</dbReference>
<dbReference type="PANTHER" id="PTHR47706:SF1">
    <property type="entry name" value="CIPA-LIKE, PUTATIVE (AFU_ORTHOLOGUE AFUA_1G12460)-RELATED"/>
    <property type="match status" value="1"/>
</dbReference>
<dbReference type="Pfam" id="PF05368">
    <property type="entry name" value="NmrA"/>
    <property type="match status" value="1"/>
</dbReference>
<keyword evidence="2" id="KW-0560">Oxidoreductase</keyword>
<evidence type="ECO:0000256" key="2">
    <source>
        <dbReference type="ARBA" id="ARBA00023002"/>
    </source>
</evidence>
<evidence type="ECO:0000313" key="5">
    <source>
        <dbReference type="Proteomes" id="UP000308133"/>
    </source>
</evidence>